<evidence type="ECO:0000256" key="2">
    <source>
        <dbReference type="ARBA" id="ARBA00022723"/>
    </source>
</evidence>
<evidence type="ECO:0000313" key="8">
    <source>
        <dbReference type="Proteomes" id="UP000265040"/>
    </source>
</evidence>
<dbReference type="InParanoid" id="A0A3Q1H0V1"/>
<dbReference type="SUPFAM" id="SSF57903">
    <property type="entry name" value="FYVE/PHD zinc finger"/>
    <property type="match status" value="1"/>
</dbReference>
<keyword evidence="3" id="KW-0863">Zinc-finger</keyword>
<feature type="chain" id="PRO_5018735966" description="PHD-type domain-containing protein" evidence="5">
    <location>
        <begin position="29"/>
        <end position="73"/>
    </location>
</feature>
<dbReference type="InterPro" id="IPR013083">
    <property type="entry name" value="Znf_RING/FYVE/PHD"/>
</dbReference>
<dbReference type="STRING" id="64144.ENSATEP00000001199"/>
<dbReference type="GO" id="GO:0000785">
    <property type="term" value="C:chromatin"/>
    <property type="evidence" value="ECO:0007669"/>
    <property type="project" value="TreeGrafter"/>
</dbReference>
<evidence type="ECO:0000256" key="3">
    <source>
        <dbReference type="ARBA" id="ARBA00022771"/>
    </source>
</evidence>
<dbReference type="PANTHER" id="PTHR45915:SF7">
    <property type="entry name" value="TRIPARTITE MOTIF-CONTAINING PROTEIN 66"/>
    <property type="match status" value="1"/>
</dbReference>
<feature type="signal peptide" evidence="5">
    <location>
        <begin position="1"/>
        <end position="28"/>
    </location>
</feature>
<dbReference type="Gene3D" id="3.30.40.10">
    <property type="entry name" value="Zinc/RING finger domain, C3HC4 (zinc finger)"/>
    <property type="match status" value="1"/>
</dbReference>
<accession>A0A3Q1H0V1</accession>
<keyword evidence="2" id="KW-0479">Metal-binding</keyword>
<keyword evidence="5" id="KW-0732">Signal</keyword>
<organism evidence="7 8">
    <name type="scientific">Anabas testudineus</name>
    <name type="common">Climbing perch</name>
    <name type="synonym">Anthias testudineus</name>
    <dbReference type="NCBI Taxonomy" id="64144"/>
    <lineage>
        <taxon>Eukaryota</taxon>
        <taxon>Metazoa</taxon>
        <taxon>Chordata</taxon>
        <taxon>Craniata</taxon>
        <taxon>Vertebrata</taxon>
        <taxon>Euteleostomi</taxon>
        <taxon>Actinopterygii</taxon>
        <taxon>Neopterygii</taxon>
        <taxon>Teleostei</taxon>
        <taxon>Neoteleostei</taxon>
        <taxon>Acanthomorphata</taxon>
        <taxon>Anabantaria</taxon>
        <taxon>Anabantiformes</taxon>
        <taxon>Anabantoidei</taxon>
        <taxon>Anabantidae</taxon>
        <taxon>Anabas</taxon>
    </lineage>
</organism>
<dbReference type="InterPro" id="IPR019787">
    <property type="entry name" value="Znf_PHD-finger"/>
</dbReference>
<dbReference type="Pfam" id="PF00628">
    <property type="entry name" value="PHD"/>
    <property type="match status" value="1"/>
</dbReference>
<reference evidence="7" key="2">
    <citation type="submission" date="2025-08" db="UniProtKB">
        <authorList>
            <consortium name="Ensembl"/>
        </authorList>
    </citation>
    <scope>IDENTIFICATION</scope>
</reference>
<comment type="subcellular location">
    <subcellularLocation>
        <location evidence="1">Nucleus</location>
    </subcellularLocation>
</comment>
<dbReference type="PANTHER" id="PTHR45915">
    <property type="entry name" value="TRANSCRIPTION INTERMEDIARY FACTOR"/>
    <property type="match status" value="1"/>
</dbReference>
<evidence type="ECO:0000259" key="6">
    <source>
        <dbReference type="Pfam" id="PF00628"/>
    </source>
</evidence>
<reference evidence="7" key="1">
    <citation type="submission" date="2021-04" db="EMBL/GenBank/DDBJ databases">
        <authorList>
            <consortium name="Wellcome Sanger Institute Data Sharing"/>
        </authorList>
    </citation>
    <scope>NUCLEOTIDE SEQUENCE [LARGE SCALE GENOMIC DNA]</scope>
</reference>
<dbReference type="GO" id="GO:0008270">
    <property type="term" value="F:zinc ion binding"/>
    <property type="evidence" value="ECO:0007669"/>
    <property type="project" value="UniProtKB-KW"/>
</dbReference>
<dbReference type="InterPro" id="IPR011011">
    <property type="entry name" value="Znf_FYVE_PHD"/>
</dbReference>
<keyword evidence="4" id="KW-0862">Zinc</keyword>
<keyword evidence="8" id="KW-1185">Reference proteome</keyword>
<reference evidence="7" key="3">
    <citation type="submission" date="2025-09" db="UniProtKB">
        <authorList>
            <consortium name="Ensembl"/>
        </authorList>
    </citation>
    <scope>IDENTIFICATION</scope>
</reference>
<proteinExistence type="predicted"/>
<evidence type="ECO:0000313" key="7">
    <source>
        <dbReference type="Ensembl" id="ENSATEP00000001199.1"/>
    </source>
</evidence>
<dbReference type="OrthoDB" id="1870062at2759"/>
<evidence type="ECO:0000256" key="5">
    <source>
        <dbReference type="SAM" id="SignalP"/>
    </source>
</evidence>
<dbReference type="Ensembl" id="ENSATET00000001220.2">
    <property type="protein sequence ID" value="ENSATEP00000001199.1"/>
    <property type="gene ID" value="ENSATEG00000000867.2"/>
</dbReference>
<dbReference type="GeneTree" id="ENSGT00940000175367"/>
<dbReference type="GO" id="GO:0005634">
    <property type="term" value="C:nucleus"/>
    <property type="evidence" value="ECO:0007669"/>
    <property type="project" value="UniProtKB-SubCell"/>
</dbReference>
<feature type="domain" description="PHD-type" evidence="6">
    <location>
        <begin position="40"/>
        <end position="68"/>
    </location>
</feature>
<name>A0A3Q1H0V1_ANATE</name>
<protein>
    <recommendedName>
        <fullName evidence="6">PHD-type domain-containing protein</fullName>
    </recommendedName>
</protein>
<sequence length="73" mass="7704">FLHTCCESGASQLPVCVLIVSAACGVSGATTEEMESEDFCAVCLNGGDLLCCDRCPKVFHLDCHIPALIVFPL</sequence>
<dbReference type="AlphaFoldDB" id="A0A3Q1H0V1"/>
<evidence type="ECO:0000256" key="4">
    <source>
        <dbReference type="ARBA" id="ARBA00022833"/>
    </source>
</evidence>
<evidence type="ECO:0000256" key="1">
    <source>
        <dbReference type="ARBA" id="ARBA00004123"/>
    </source>
</evidence>
<dbReference type="Proteomes" id="UP000265040">
    <property type="component" value="Chromosome 6"/>
</dbReference>